<dbReference type="Proteomes" id="UP000036987">
    <property type="component" value="Unassembled WGS sequence"/>
</dbReference>
<dbReference type="PANTHER" id="PTHR31741">
    <property type="entry name" value="OS02G0726500 PROTEIN-RELATED"/>
    <property type="match status" value="1"/>
</dbReference>
<evidence type="ECO:0000256" key="5">
    <source>
        <dbReference type="ARBA" id="ARBA00022679"/>
    </source>
</evidence>
<keyword evidence="9 14" id="KW-0472">Membrane</keyword>
<feature type="transmembrane region" description="Helical" evidence="14">
    <location>
        <begin position="64"/>
        <end position="85"/>
    </location>
</feature>
<keyword evidence="11" id="KW-0294">Fucose metabolism</keyword>
<evidence type="ECO:0000256" key="2">
    <source>
        <dbReference type="ARBA" id="ARBA00004881"/>
    </source>
</evidence>
<evidence type="ECO:0000256" key="12">
    <source>
        <dbReference type="ARBA" id="ARBA00023277"/>
    </source>
</evidence>
<evidence type="ECO:0000256" key="6">
    <source>
        <dbReference type="ARBA" id="ARBA00022692"/>
    </source>
</evidence>
<keyword evidence="12" id="KW-0119">Carbohydrate metabolism</keyword>
<evidence type="ECO:0000256" key="7">
    <source>
        <dbReference type="ARBA" id="ARBA00022968"/>
    </source>
</evidence>
<evidence type="ECO:0000256" key="9">
    <source>
        <dbReference type="ARBA" id="ARBA00023136"/>
    </source>
</evidence>
<comment type="caution">
    <text evidence="15">The sequence shown here is derived from an EMBL/GenBank/DDBJ whole genome shotgun (WGS) entry which is preliminary data.</text>
</comment>
<evidence type="ECO:0000256" key="8">
    <source>
        <dbReference type="ARBA" id="ARBA00022989"/>
    </source>
</evidence>
<sequence length="543" mass="62174">MKPPLPSNEMKKKLSCITVPSSPSFYYFNETSSSLQTDTAGTKSHETSPKKQLCRNRHPKIKSFFLMMLLLVLTGFVVFSIFTLLNHPCALAITRILSENKNFILENSGIRDDVETEFWTQPDGMGYRPCLQFSDRYRKETVPIMEDRRKFLTVIVNGGLNQQRNQIVDAVVIARILGAALVIPIMRENVVWEDDSEFNDIFDYDHFKKTLADDVRVVATLPWFHTTTSPVDGSRNRFNASPKWFRRTYLKKMNQVGVLLLRSYDSRLSKNLPSDLQKLRCKAAFLALRFTAPIMELGNRLTERMRSKGPYLALHLRMEEDVWVRSGCLPGLTKKYDDIIHEERKKRPELLSGRNTLNFHDRKVAGLCPLTSVEITRLLKALEAPRNTRIYWAGGEPLGGDLAMKPILDEFPYMYNKENISLPGELDQFAHRASILAALDFIVAENSDVFMQSHGGNMGRALQGRRTFFGQKKHIVPQKRQMIQYFLNKTIPESEFNMIVKSLHSELIIPRIPTKDVTSHPIPDCMCNSSTVAATTTTTYFHI</sequence>
<dbReference type="OrthoDB" id="2016498at2759"/>
<comment type="similarity">
    <text evidence="3">Belongs to the glycosyltransferase GT106 family.</text>
</comment>
<evidence type="ECO:0000256" key="14">
    <source>
        <dbReference type="SAM" id="Phobius"/>
    </source>
</evidence>
<evidence type="ECO:0000256" key="4">
    <source>
        <dbReference type="ARBA" id="ARBA00022676"/>
    </source>
</evidence>
<evidence type="ECO:0000256" key="1">
    <source>
        <dbReference type="ARBA" id="ARBA00004606"/>
    </source>
</evidence>
<accession>A0A0K9Q196</accession>
<evidence type="ECO:0000256" key="13">
    <source>
        <dbReference type="ARBA" id="ARBA00030350"/>
    </source>
</evidence>
<evidence type="ECO:0000256" key="3">
    <source>
        <dbReference type="ARBA" id="ARBA00007737"/>
    </source>
</evidence>
<comment type="pathway">
    <text evidence="2">Glycan metabolism.</text>
</comment>
<evidence type="ECO:0000256" key="10">
    <source>
        <dbReference type="ARBA" id="ARBA00023180"/>
    </source>
</evidence>
<evidence type="ECO:0000313" key="16">
    <source>
        <dbReference type="Proteomes" id="UP000036987"/>
    </source>
</evidence>
<reference evidence="16" key="1">
    <citation type="journal article" date="2016" name="Nature">
        <title>The genome of the seagrass Zostera marina reveals angiosperm adaptation to the sea.</title>
        <authorList>
            <person name="Olsen J.L."/>
            <person name="Rouze P."/>
            <person name="Verhelst B."/>
            <person name="Lin Y.-C."/>
            <person name="Bayer T."/>
            <person name="Collen J."/>
            <person name="Dattolo E."/>
            <person name="De Paoli E."/>
            <person name="Dittami S."/>
            <person name="Maumus F."/>
            <person name="Michel G."/>
            <person name="Kersting A."/>
            <person name="Lauritano C."/>
            <person name="Lohaus R."/>
            <person name="Toepel M."/>
            <person name="Tonon T."/>
            <person name="Vanneste K."/>
            <person name="Amirebrahimi M."/>
            <person name="Brakel J."/>
            <person name="Bostroem C."/>
            <person name="Chovatia M."/>
            <person name="Grimwood J."/>
            <person name="Jenkins J.W."/>
            <person name="Jueterbock A."/>
            <person name="Mraz A."/>
            <person name="Stam W.T."/>
            <person name="Tice H."/>
            <person name="Bornberg-Bauer E."/>
            <person name="Green P.J."/>
            <person name="Pearson G.A."/>
            <person name="Procaccini G."/>
            <person name="Duarte C.M."/>
            <person name="Schmutz J."/>
            <person name="Reusch T.B.H."/>
            <person name="Van de Peer Y."/>
        </authorList>
    </citation>
    <scope>NUCLEOTIDE SEQUENCE [LARGE SCALE GENOMIC DNA]</scope>
    <source>
        <strain evidence="16">cv. Finnish</strain>
    </source>
</reference>
<dbReference type="PIRSF" id="PIRSF009360">
    <property type="entry name" value="UCP009360"/>
    <property type="match status" value="1"/>
</dbReference>
<dbReference type="Pfam" id="PF10250">
    <property type="entry name" value="O-FucT"/>
    <property type="match status" value="1"/>
</dbReference>
<keyword evidence="4 15" id="KW-0328">Glycosyltransferase</keyword>
<gene>
    <name evidence="15" type="ORF">ZOSMA_120G00040</name>
</gene>
<keyword evidence="7" id="KW-0735">Signal-anchor</keyword>
<dbReference type="GO" id="GO:0005737">
    <property type="term" value="C:cytoplasm"/>
    <property type="evidence" value="ECO:0000318"/>
    <property type="project" value="GO_Central"/>
</dbReference>
<keyword evidence="6 14" id="KW-0812">Transmembrane</keyword>
<dbReference type="AlphaFoldDB" id="A0A0K9Q196"/>
<dbReference type="InterPro" id="IPR019378">
    <property type="entry name" value="GDP-Fuc_O-FucTrfase"/>
</dbReference>
<dbReference type="OMA" id="CNDSHAN"/>
<proteinExistence type="inferred from homology"/>
<evidence type="ECO:0000313" key="15">
    <source>
        <dbReference type="EMBL" id="KMZ74914.1"/>
    </source>
</evidence>
<comment type="subcellular location">
    <subcellularLocation>
        <location evidence="1">Membrane</location>
        <topology evidence="1">Single-pass type II membrane protein</topology>
    </subcellularLocation>
</comment>
<dbReference type="CDD" id="cd11299">
    <property type="entry name" value="O-FucT_plant"/>
    <property type="match status" value="1"/>
</dbReference>
<keyword evidence="16" id="KW-1185">Reference proteome</keyword>
<name>A0A0K9Q196_ZOSMR</name>
<evidence type="ECO:0000256" key="11">
    <source>
        <dbReference type="ARBA" id="ARBA00023253"/>
    </source>
</evidence>
<dbReference type="GO" id="GO:0016020">
    <property type="term" value="C:membrane"/>
    <property type="evidence" value="ECO:0007669"/>
    <property type="project" value="UniProtKB-SubCell"/>
</dbReference>
<dbReference type="InterPro" id="IPR024709">
    <property type="entry name" value="FucosylTrfase_pln"/>
</dbReference>
<keyword evidence="5 15" id="KW-0808">Transferase</keyword>
<keyword evidence="10" id="KW-0325">Glycoprotein</keyword>
<organism evidence="15 16">
    <name type="scientific">Zostera marina</name>
    <name type="common">Eelgrass</name>
    <dbReference type="NCBI Taxonomy" id="29655"/>
    <lineage>
        <taxon>Eukaryota</taxon>
        <taxon>Viridiplantae</taxon>
        <taxon>Streptophyta</taxon>
        <taxon>Embryophyta</taxon>
        <taxon>Tracheophyta</taxon>
        <taxon>Spermatophyta</taxon>
        <taxon>Magnoliopsida</taxon>
        <taxon>Liliopsida</taxon>
        <taxon>Zosteraceae</taxon>
        <taxon>Zostera</taxon>
    </lineage>
</organism>
<dbReference type="GO" id="GO:0016757">
    <property type="term" value="F:glycosyltransferase activity"/>
    <property type="evidence" value="ECO:0007669"/>
    <property type="project" value="UniProtKB-KW"/>
</dbReference>
<dbReference type="PANTHER" id="PTHR31741:SF66">
    <property type="entry name" value="O-FUCOSYLTRANSFERASE 20"/>
    <property type="match status" value="1"/>
</dbReference>
<keyword evidence="8 14" id="KW-1133">Transmembrane helix</keyword>
<protein>
    <recommendedName>
        <fullName evidence="13">O-fucosyltransferase family protein</fullName>
    </recommendedName>
</protein>
<dbReference type="EMBL" id="LFYR01000223">
    <property type="protein sequence ID" value="KMZ74914.1"/>
    <property type="molecule type" value="Genomic_DNA"/>
</dbReference>
<dbReference type="GO" id="GO:0006004">
    <property type="term" value="P:fucose metabolic process"/>
    <property type="evidence" value="ECO:0007669"/>
    <property type="project" value="UniProtKB-KW"/>
</dbReference>